<dbReference type="GO" id="GO:0006508">
    <property type="term" value="P:proteolysis"/>
    <property type="evidence" value="ECO:0007669"/>
    <property type="project" value="UniProtKB-KW"/>
</dbReference>
<dbReference type="FunFam" id="3.40.50.300:FF:000382">
    <property type="entry name" value="Lon protease homolog 2, peroxisomal"/>
    <property type="match status" value="1"/>
</dbReference>
<evidence type="ECO:0000256" key="1">
    <source>
        <dbReference type="ARBA" id="ARBA00022670"/>
    </source>
</evidence>
<dbReference type="SUPFAM" id="SSF52540">
    <property type="entry name" value="P-loop containing nucleoside triphosphate hydrolases"/>
    <property type="match status" value="1"/>
</dbReference>
<dbReference type="InterPro" id="IPR014721">
    <property type="entry name" value="Ribsml_uS5_D2-typ_fold_subgr"/>
</dbReference>
<gene>
    <name evidence="14" type="ORF">INT46_000965</name>
</gene>
<dbReference type="InterPro" id="IPR008269">
    <property type="entry name" value="Lon_proteolytic"/>
</dbReference>
<dbReference type="PROSITE" id="PS01046">
    <property type="entry name" value="LON_SER"/>
    <property type="match status" value="1"/>
</dbReference>
<evidence type="ECO:0000256" key="8">
    <source>
        <dbReference type="PIRSR" id="PIRSR001174-2"/>
    </source>
</evidence>
<dbReference type="Pfam" id="PF00004">
    <property type="entry name" value="AAA"/>
    <property type="match status" value="1"/>
</dbReference>
<evidence type="ECO:0000256" key="6">
    <source>
        <dbReference type="PIRNR" id="PIRNR001174"/>
    </source>
</evidence>
<dbReference type="AlphaFoldDB" id="A0A8H7VDE3"/>
<name>A0A8H7VDE3_9FUNG</name>
<dbReference type="Gene3D" id="1.20.5.5270">
    <property type="match status" value="1"/>
</dbReference>
<dbReference type="InterPro" id="IPR027417">
    <property type="entry name" value="P-loop_NTPase"/>
</dbReference>
<protein>
    <recommendedName>
        <fullName evidence="6 11">Lon protease homolog</fullName>
        <ecNumber evidence="6 11">3.4.21.-</ecNumber>
    </recommendedName>
</protein>
<proteinExistence type="inferred from homology"/>
<dbReference type="Pfam" id="PF22667">
    <property type="entry name" value="Lon_lid"/>
    <property type="match status" value="1"/>
</dbReference>
<dbReference type="Gene3D" id="3.40.50.300">
    <property type="entry name" value="P-loop containing nucleotide triphosphate hydrolases"/>
    <property type="match status" value="1"/>
</dbReference>
<dbReference type="GO" id="GO:0004252">
    <property type="term" value="F:serine-type endopeptidase activity"/>
    <property type="evidence" value="ECO:0007669"/>
    <property type="project" value="UniProtKB-UniRule"/>
</dbReference>
<dbReference type="InterPro" id="IPR003593">
    <property type="entry name" value="AAA+_ATPase"/>
</dbReference>
<evidence type="ECO:0000256" key="4">
    <source>
        <dbReference type="ARBA" id="ARBA00022825"/>
    </source>
</evidence>
<dbReference type="InterPro" id="IPR020568">
    <property type="entry name" value="Ribosomal_Su5_D2-typ_SF"/>
</dbReference>
<dbReference type="CDD" id="cd19500">
    <property type="entry name" value="RecA-like_Lon"/>
    <property type="match status" value="1"/>
</dbReference>
<evidence type="ECO:0000256" key="10">
    <source>
        <dbReference type="RuleBase" id="RU000591"/>
    </source>
</evidence>
<evidence type="ECO:0000256" key="3">
    <source>
        <dbReference type="ARBA" id="ARBA00022801"/>
    </source>
</evidence>
<keyword evidence="5 6" id="KW-0067">ATP-binding</keyword>
<dbReference type="InterPro" id="IPR004815">
    <property type="entry name" value="Lon_bac/euk-typ"/>
</dbReference>
<dbReference type="InterPro" id="IPR015947">
    <property type="entry name" value="PUA-like_sf"/>
</dbReference>
<feature type="active site" evidence="7 9">
    <location>
        <position position="708"/>
    </location>
</feature>
<dbReference type="PROSITE" id="PS51786">
    <property type="entry name" value="LON_PROTEOLYTIC"/>
    <property type="match status" value="1"/>
</dbReference>
<dbReference type="Pfam" id="PF05362">
    <property type="entry name" value="Lon_C"/>
    <property type="match status" value="1"/>
</dbReference>
<dbReference type="SUPFAM" id="SSF54211">
    <property type="entry name" value="Ribosomal protein S5 domain 2-like"/>
    <property type="match status" value="1"/>
</dbReference>
<dbReference type="GO" id="GO:0004176">
    <property type="term" value="F:ATP-dependent peptidase activity"/>
    <property type="evidence" value="ECO:0007669"/>
    <property type="project" value="UniProtKB-UniRule"/>
</dbReference>
<keyword evidence="15" id="KW-1185">Reference proteome</keyword>
<sequence length="816" mass="90663">MVPQTLPILPLSNCVLLPSIITTLNVCSSEGQKLLRMASASYFVCVPFKKDNIKQISSSCVDLSELFHYGCVAQVISCDKSLPDQYSIKVKGVCRSRIRDISNSDGGSIYEALLEHYFGNDCIQAEETVFFNSLCQMYITKLRLIGVSCHVLDQFNQLMAKSQKSQIANLLLYLTDSSLGDKLRILEAVDVKQRLHQVHNAVSSYLQTIDTSTIKKKGDEMIFDHLRRKFYILQELYSIDTNDTGVAIIDTKNTHFDICSEDDDEIIDLVTKLNSNNLPDHAIISVRRDLNRLRKLPPSSADSAILRTYLEYISDLPWSTENTSQCELNLTCVRDQLNADHFGIDQVKKRILEYLSVLKVKKDATPPIICFVGPPGVGKTTLGKSIASALDRKFHRMSLGGIRDEAEIRGHRRTYVGALPGLLIHGMRQCGVQNPVFLLDEIDKLVTNSNQGDPAAALLEVLDPAQNASFTDHFINIPYDLSQVLFIATANSLDTIPRPLLDRMELIQLDGYTFNEKLHIATTHLIPKQINAHGMSFLGLQIPKNVVLYLVEKYTRESGVRGLERLIANICRYKCREYADLEESNKASQFDRMVYVHELESILGAEPFDNDIVESEEIPGVITGLAYSGSGNGGIMMIEANYMPGTGKLKLTGSLGDVIKESAQLAVSWVKANAFALKLTNSPKQDLFQDIDLHIHMPSGAVPKDGPSAGITMVTCLVSLLSGNCVPNTTAMTGEVTLRGQVRPVGGIKEKVVSAHRAGIKKILLPVANKRDIIKDIPMEVKKEITLVYCKSMWDVIESAFDQTNVRFEPRFSSSL</sequence>
<dbReference type="Proteomes" id="UP000650833">
    <property type="component" value="Unassembled WGS sequence"/>
</dbReference>
<accession>A0A8H7VDE3</accession>
<dbReference type="InterPro" id="IPR046336">
    <property type="entry name" value="Lon_prtase_N_sf"/>
</dbReference>
<dbReference type="FunFam" id="3.30.230.10:FF:000019">
    <property type="entry name" value="Lon protease homolog 2, peroxisomal"/>
    <property type="match status" value="1"/>
</dbReference>
<organism evidence="14 15">
    <name type="scientific">Mucor plumbeus</name>
    <dbReference type="NCBI Taxonomy" id="97098"/>
    <lineage>
        <taxon>Eukaryota</taxon>
        <taxon>Fungi</taxon>
        <taxon>Fungi incertae sedis</taxon>
        <taxon>Mucoromycota</taxon>
        <taxon>Mucoromycotina</taxon>
        <taxon>Mucoromycetes</taxon>
        <taxon>Mucorales</taxon>
        <taxon>Mucorineae</taxon>
        <taxon>Mucoraceae</taxon>
        <taxon>Mucor</taxon>
    </lineage>
</organism>
<dbReference type="GO" id="GO:0005524">
    <property type="term" value="F:ATP binding"/>
    <property type="evidence" value="ECO:0007669"/>
    <property type="project" value="UniProtKB-KW"/>
</dbReference>
<feature type="domain" description="Lon proteolytic" evidence="12">
    <location>
        <begin position="616"/>
        <end position="803"/>
    </location>
</feature>
<evidence type="ECO:0000313" key="14">
    <source>
        <dbReference type="EMBL" id="KAG2210384.1"/>
    </source>
</evidence>
<dbReference type="InterPro" id="IPR003111">
    <property type="entry name" value="Lon_prtase_N"/>
</dbReference>
<dbReference type="PROSITE" id="PS51787">
    <property type="entry name" value="LON_N"/>
    <property type="match status" value="1"/>
</dbReference>
<comment type="similarity">
    <text evidence="6 9 10">Belongs to the peptidase S16 family.</text>
</comment>
<evidence type="ECO:0000256" key="7">
    <source>
        <dbReference type="PIRSR" id="PIRSR001174-1"/>
    </source>
</evidence>
<dbReference type="PIRSF" id="PIRSF001174">
    <property type="entry name" value="Lon_proteas"/>
    <property type="match status" value="1"/>
</dbReference>
<dbReference type="OrthoDB" id="2411602at2759"/>
<dbReference type="InterPro" id="IPR008268">
    <property type="entry name" value="Peptidase_S16_AS"/>
</dbReference>
<evidence type="ECO:0000256" key="2">
    <source>
        <dbReference type="ARBA" id="ARBA00022741"/>
    </source>
</evidence>
<dbReference type="Gene3D" id="2.30.130.40">
    <property type="entry name" value="LON domain-like"/>
    <property type="match status" value="1"/>
</dbReference>
<evidence type="ECO:0000256" key="11">
    <source>
        <dbReference type="RuleBase" id="RU000592"/>
    </source>
</evidence>
<dbReference type="SMART" id="SM00382">
    <property type="entry name" value="AAA"/>
    <property type="match status" value="1"/>
</dbReference>
<keyword evidence="1 6" id="KW-0645">Protease</keyword>
<dbReference type="InterPro" id="IPR027065">
    <property type="entry name" value="Lon_Prtase"/>
</dbReference>
<dbReference type="InterPro" id="IPR003959">
    <property type="entry name" value="ATPase_AAA_core"/>
</dbReference>
<dbReference type="EMBL" id="JAEPRC010000082">
    <property type="protein sequence ID" value="KAG2210384.1"/>
    <property type="molecule type" value="Genomic_DNA"/>
</dbReference>
<evidence type="ECO:0000256" key="5">
    <source>
        <dbReference type="ARBA" id="ARBA00022840"/>
    </source>
</evidence>
<dbReference type="PANTHER" id="PTHR10046">
    <property type="entry name" value="ATP DEPENDENT LON PROTEASE FAMILY MEMBER"/>
    <property type="match status" value="1"/>
</dbReference>
<dbReference type="Pfam" id="PF02190">
    <property type="entry name" value="LON_substr_bdg"/>
    <property type="match status" value="1"/>
</dbReference>
<comment type="caution">
    <text evidence="14">The sequence shown here is derived from an EMBL/GenBank/DDBJ whole genome shotgun (WGS) entry which is preliminary data.</text>
</comment>
<dbReference type="Gene3D" id="1.10.8.60">
    <property type="match status" value="1"/>
</dbReference>
<evidence type="ECO:0000259" key="13">
    <source>
        <dbReference type="PROSITE" id="PS51787"/>
    </source>
</evidence>
<keyword evidence="4 6" id="KW-0720">Serine protease</keyword>
<reference evidence="14" key="1">
    <citation type="submission" date="2020-12" db="EMBL/GenBank/DDBJ databases">
        <title>Metabolic potential, ecology and presence of endohyphal bacteria is reflected in genomic diversity of Mucoromycotina.</title>
        <authorList>
            <person name="Muszewska A."/>
            <person name="Okrasinska A."/>
            <person name="Steczkiewicz K."/>
            <person name="Drgas O."/>
            <person name="Orlowska M."/>
            <person name="Perlinska-Lenart U."/>
            <person name="Aleksandrzak-Piekarczyk T."/>
            <person name="Szatraj K."/>
            <person name="Zielenkiewicz U."/>
            <person name="Pilsyk S."/>
            <person name="Malc E."/>
            <person name="Mieczkowski P."/>
            <person name="Kruszewska J.S."/>
            <person name="Biernat P."/>
            <person name="Pawlowska J."/>
        </authorList>
    </citation>
    <scope>NUCLEOTIDE SEQUENCE</scope>
    <source>
        <strain evidence="14">CBS 226.32</strain>
    </source>
</reference>
<dbReference type="Gene3D" id="3.30.230.10">
    <property type="match status" value="1"/>
</dbReference>
<keyword evidence="3 6" id="KW-0378">Hydrolase</keyword>
<evidence type="ECO:0000313" key="15">
    <source>
        <dbReference type="Proteomes" id="UP000650833"/>
    </source>
</evidence>
<dbReference type="InterPro" id="IPR054594">
    <property type="entry name" value="Lon_lid"/>
</dbReference>
<feature type="active site" evidence="7 9">
    <location>
        <position position="751"/>
    </location>
</feature>
<feature type="domain" description="Lon N-terminal" evidence="13">
    <location>
        <begin position="6"/>
        <end position="206"/>
    </location>
</feature>
<dbReference type="GO" id="GO:0016887">
    <property type="term" value="F:ATP hydrolysis activity"/>
    <property type="evidence" value="ECO:0007669"/>
    <property type="project" value="InterPro"/>
</dbReference>
<dbReference type="GO" id="GO:0030163">
    <property type="term" value="P:protein catabolic process"/>
    <property type="evidence" value="ECO:0007669"/>
    <property type="project" value="InterPro"/>
</dbReference>
<dbReference type="SUPFAM" id="SSF88697">
    <property type="entry name" value="PUA domain-like"/>
    <property type="match status" value="1"/>
</dbReference>
<evidence type="ECO:0000259" key="12">
    <source>
        <dbReference type="PROSITE" id="PS51786"/>
    </source>
</evidence>
<dbReference type="PRINTS" id="PR00830">
    <property type="entry name" value="ENDOLAPTASE"/>
</dbReference>
<evidence type="ECO:0000256" key="9">
    <source>
        <dbReference type="PROSITE-ProRule" id="PRU01122"/>
    </source>
</evidence>
<dbReference type="SMART" id="SM00464">
    <property type="entry name" value="LON"/>
    <property type="match status" value="1"/>
</dbReference>
<dbReference type="NCBIfam" id="TIGR00763">
    <property type="entry name" value="lon"/>
    <property type="match status" value="1"/>
</dbReference>
<dbReference type="EC" id="3.4.21.-" evidence="6 11"/>
<keyword evidence="2 6" id="KW-0547">Nucleotide-binding</keyword>
<feature type="binding site" evidence="8">
    <location>
        <begin position="373"/>
        <end position="380"/>
    </location>
    <ligand>
        <name>ATP</name>
        <dbReference type="ChEBI" id="CHEBI:30616"/>
    </ligand>
</feature>